<dbReference type="EMBL" id="JBHTHZ010000004">
    <property type="protein sequence ID" value="MFD0793593.1"/>
    <property type="molecule type" value="Genomic_DNA"/>
</dbReference>
<dbReference type="Proteomes" id="UP001597010">
    <property type="component" value="Unassembled WGS sequence"/>
</dbReference>
<dbReference type="PANTHER" id="PTHR14969:SF13">
    <property type="entry name" value="AT30094P"/>
    <property type="match status" value="1"/>
</dbReference>
<keyword evidence="1" id="KW-0472">Membrane</keyword>
<dbReference type="PANTHER" id="PTHR14969">
    <property type="entry name" value="SPHINGOSINE-1-PHOSPHATE PHOSPHOHYDROLASE"/>
    <property type="match status" value="1"/>
</dbReference>
<keyword evidence="1" id="KW-1133">Transmembrane helix</keyword>
<feature type="transmembrane region" description="Helical" evidence="1">
    <location>
        <begin position="129"/>
        <end position="155"/>
    </location>
</feature>
<proteinExistence type="predicted"/>
<dbReference type="Pfam" id="PF01569">
    <property type="entry name" value="PAP2"/>
    <property type="match status" value="1"/>
</dbReference>
<feature type="transmembrane region" description="Helical" evidence="1">
    <location>
        <begin position="20"/>
        <end position="39"/>
    </location>
</feature>
<accession>A0ABW3ARB1</accession>
<name>A0ABW3ARB1_9SPHI</name>
<feature type="transmembrane region" description="Helical" evidence="1">
    <location>
        <begin position="161"/>
        <end position="180"/>
    </location>
</feature>
<evidence type="ECO:0000313" key="3">
    <source>
        <dbReference type="EMBL" id="MFD0793593.1"/>
    </source>
</evidence>
<dbReference type="CDD" id="cd01610">
    <property type="entry name" value="PAP2_like"/>
    <property type="match status" value="1"/>
</dbReference>
<feature type="domain" description="Phosphatidic acid phosphatase type 2/haloperoxidase" evidence="2">
    <location>
        <begin position="88"/>
        <end position="203"/>
    </location>
</feature>
<comment type="caution">
    <text evidence="3">The sequence shown here is derived from an EMBL/GenBank/DDBJ whole genome shotgun (WGS) entry which is preliminary data.</text>
</comment>
<evidence type="ECO:0000313" key="4">
    <source>
        <dbReference type="Proteomes" id="UP001597010"/>
    </source>
</evidence>
<feature type="transmembrane region" description="Helical" evidence="1">
    <location>
        <begin position="62"/>
        <end position="82"/>
    </location>
</feature>
<keyword evidence="1" id="KW-0812">Transmembrane</keyword>
<evidence type="ECO:0000259" key="2">
    <source>
        <dbReference type="SMART" id="SM00014"/>
    </source>
</evidence>
<dbReference type="SMART" id="SM00014">
    <property type="entry name" value="acidPPc"/>
    <property type="match status" value="1"/>
</dbReference>
<keyword evidence="4" id="KW-1185">Reference proteome</keyword>
<evidence type="ECO:0000256" key="1">
    <source>
        <dbReference type="SAM" id="Phobius"/>
    </source>
</evidence>
<dbReference type="Gene3D" id="1.20.144.10">
    <property type="entry name" value="Phosphatidic acid phosphatase type 2/haloperoxidase"/>
    <property type="match status" value="1"/>
</dbReference>
<protein>
    <submittedName>
        <fullName evidence="3">Phosphatase PAP2 family protein</fullName>
    </submittedName>
</protein>
<reference evidence="4" key="1">
    <citation type="journal article" date="2019" name="Int. J. Syst. Evol. Microbiol.">
        <title>The Global Catalogue of Microorganisms (GCM) 10K type strain sequencing project: providing services to taxonomists for standard genome sequencing and annotation.</title>
        <authorList>
            <consortium name="The Broad Institute Genomics Platform"/>
            <consortium name="The Broad Institute Genome Sequencing Center for Infectious Disease"/>
            <person name="Wu L."/>
            <person name="Ma J."/>
        </authorList>
    </citation>
    <scope>NUCLEOTIDE SEQUENCE [LARGE SCALE GENOMIC DNA]</scope>
    <source>
        <strain evidence="4">CCUG 61484</strain>
    </source>
</reference>
<dbReference type="SUPFAM" id="SSF48317">
    <property type="entry name" value="Acid phosphatase/Vanadium-dependent haloperoxidase"/>
    <property type="match status" value="1"/>
</dbReference>
<dbReference type="InterPro" id="IPR036938">
    <property type="entry name" value="PAP2/HPO_sf"/>
</dbReference>
<sequence length="228" mass="26107">MHYFVPMNAGAKDVFKKTKYFLIPYLIILLACIIIKLLYTRSEIYFAVNSFYTDFLDLTEPYITYIGDGITIAIISALLLLVNFRASFLLITSYALSSLIAQVLKRGFDMPRPRLYFKDQLDKIHFVKGLYILALHSFPSGHTVTAFSAGVVATYLVKNKAWSSFFLFLALMVGYSRMYLSQHFFEDVLAGSVIGILITFIWITYIDQKKFINSPGWNRGLLSKKHVN</sequence>
<feature type="transmembrane region" description="Helical" evidence="1">
    <location>
        <begin position="187"/>
        <end position="205"/>
    </location>
</feature>
<gene>
    <name evidence="3" type="ORF">ACFQZX_08175</name>
</gene>
<organism evidence="3 4">
    <name type="scientific">Mucilaginibacter litoreus</name>
    <dbReference type="NCBI Taxonomy" id="1048221"/>
    <lineage>
        <taxon>Bacteria</taxon>
        <taxon>Pseudomonadati</taxon>
        <taxon>Bacteroidota</taxon>
        <taxon>Sphingobacteriia</taxon>
        <taxon>Sphingobacteriales</taxon>
        <taxon>Sphingobacteriaceae</taxon>
        <taxon>Mucilaginibacter</taxon>
    </lineage>
</organism>
<dbReference type="InterPro" id="IPR000326">
    <property type="entry name" value="PAP2/HPO"/>
</dbReference>